<name>A0A5N6S5B8_9BIFI</name>
<accession>A0A5N6S5B8</accession>
<proteinExistence type="predicted"/>
<comment type="caution">
    <text evidence="1">The sequence shown here is derived from an EMBL/GenBank/DDBJ whole genome shotgun (WGS) entry which is preliminary data.</text>
</comment>
<evidence type="ECO:0000313" key="2">
    <source>
        <dbReference type="Proteomes" id="UP000325415"/>
    </source>
</evidence>
<protein>
    <recommendedName>
        <fullName evidence="3">CTP synthase</fullName>
    </recommendedName>
</protein>
<keyword evidence="2" id="KW-1185">Reference proteome</keyword>
<sequence length="289" mass="32623">MRRRLKTGELVSPHPALYAAPKEWQALNPVEQCMHMVRALALRHPNWVFAGPSAAAIWGLDHPWSMHDGSVAIISSTSSRHSAHRRLTYIYASSFDVHECRGLRVTSVARTIVDCALRRSLREGLPFIDSGLRAGLVTTADVLTECERLRESCAHIRGLVKHASPASENGGESFCRGTVIEEGFPVPELQVVLRDPDDPKAVCRVDYLYRLHDGRLIAIEYDGMRKYVDPSMTGNREIREVVRDEREREALLKRAGVTAIIRLDYTEVLQRMPLVRKLMAAGIPRLFRH</sequence>
<dbReference type="Proteomes" id="UP000325415">
    <property type="component" value="Unassembled WGS sequence"/>
</dbReference>
<evidence type="ECO:0008006" key="3">
    <source>
        <dbReference type="Google" id="ProtNLM"/>
    </source>
</evidence>
<organism evidence="1 2">
    <name type="scientific">Bifidobacterium tibiigranuli</name>
    <dbReference type="NCBI Taxonomy" id="2172043"/>
    <lineage>
        <taxon>Bacteria</taxon>
        <taxon>Bacillati</taxon>
        <taxon>Actinomycetota</taxon>
        <taxon>Actinomycetes</taxon>
        <taxon>Bifidobacteriales</taxon>
        <taxon>Bifidobacteriaceae</taxon>
        <taxon>Bifidobacterium</taxon>
    </lineage>
</organism>
<dbReference type="AlphaFoldDB" id="A0A5N6S5B8"/>
<reference evidence="1 2" key="1">
    <citation type="submission" date="2018-04" db="EMBL/GenBank/DDBJ databases">
        <authorList>
            <person name="Eckel V.P."/>
            <person name="Vogel R.F."/>
        </authorList>
    </citation>
    <scope>NUCLEOTIDE SEQUENCE [LARGE SCALE GENOMIC DNA]</scope>
    <source>
        <strain evidence="2">TMW 2.1764</strain>
    </source>
</reference>
<dbReference type="EMBL" id="QDAG01000010">
    <property type="protein sequence ID" value="KAE8126880.1"/>
    <property type="molecule type" value="Genomic_DNA"/>
</dbReference>
<evidence type="ECO:0000313" key="1">
    <source>
        <dbReference type="EMBL" id="KAE8126880.1"/>
    </source>
</evidence>
<gene>
    <name evidence="1" type="ORF">DDE84_09420</name>
</gene>